<protein>
    <submittedName>
        <fullName evidence="2">Uncharacterized protein</fullName>
    </submittedName>
</protein>
<evidence type="ECO:0000313" key="3">
    <source>
        <dbReference type="Proteomes" id="UP000288805"/>
    </source>
</evidence>
<name>A0A438EBH4_VITVI</name>
<evidence type="ECO:0000313" key="2">
    <source>
        <dbReference type="EMBL" id="RVW45175.1"/>
    </source>
</evidence>
<feature type="signal peptide" evidence="1">
    <location>
        <begin position="1"/>
        <end position="16"/>
    </location>
</feature>
<sequence length="107" mass="12734">MYICFSLFLIRHFVHTFCSVCSHGACFVKDTMPFKRRETHFDQEYIVKSSNLFYVPIFIISRKVNLSEALFSKRKARVDMFFCWEEVEANMEDHSFVPTLDVMEGKE</sequence>
<reference evidence="2 3" key="1">
    <citation type="journal article" date="2018" name="PLoS Genet.">
        <title>Population sequencing reveals clonal diversity and ancestral inbreeding in the grapevine cultivar Chardonnay.</title>
        <authorList>
            <person name="Roach M.J."/>
            <person name="Johnson D.L."/>
            <person name="Bohlmann J."/>
            <person name="van Vuuren H.J."/>
            <person name="Jones S.J."/>
            <person name="Pretorius I.S."/>
            <person name="Schmidt S.A."/>
            <person name="Borneman A.R."/>
        </authorList>
    </citation>
    <scope>NUCLEOTIDE SEQUENCE [LARGE SCALE GENOMIC DNA]</scope>
    <source>
        <strain evidence="3">cv. Chardonnay</strain>
        <tissue evidence="2">Leaf</tissue>
    </source>
</reference>
<keyword evidence="1" id="KW-0732">Signal</keyword>
<dbReference type="AlphaFoldDB" id="A0A438EBH4"/>
<gene>
    <name evidence="2" type="ORF">CK203_067473</name>
</gene>
<proteinExistence type="predicted"/>
<dbReference type="EMBL" id="QGNW01001336">
    <property type="protein sequence ID" value="RVW45175.1"/>
    <property type="molecule type" value="Genomic_DNA"/>
</dbReference>
<organism evidence="2 3">
    <name type="scientific">Vitis vinifera</name>
    <name type="common">Grape</name>
    <dbReference type="NCBI Taxonomy" id="29760"/>
    <lineage>
        <taxon>Eukaryota</taxon>
        <taxon>Viridiplantae</taxon>
        <taxon>Streptophyta</taxon>
        <taxon>Embryophyta</taxon>
        <taxon>Tracheophyta</taxon>
        <taxon>Spermatophyta</taxon>
        <taxon>Magnoliopsida</taxon>
        <taxon>eudicotyledons</taxon>
        <taxon>Gunneridae</taxon>
        <taxon>Pentapetalae</taxon>
        <taxon>rosids</taxon>
        <taxon>Vitales</taxon>
        <taxon>Vitaceae</taxon>
        <taxon>Viteae</taxon>
        <taxon>Vitis</taxon>
    </lineage>
</organism>
<accession>A0A438EBH4</accession>
<evidence type="ECO:0000256" key="1">
    <source>
        <dbReference type="SAM" id="SignalP"/>
    </source>
</evidence>
<comment type="caution">
    <text evidence="2">The sequence shown here is derived from an EMBL/GenBank/DDBJ whole genome shotgun (WGS) entry which is preliminary data.</text>
</comment>
<dbReference type="Proteomes" id="UP000288805">
    <property type="component" value="Unassembled WGS sequence"/>
</dbReference>
<feature type="chain" id="PRO_5019165123" evidence="1">
    <location>
        <begin position="17"/>
        <end position="107"/>
    </location>
</feature>